<dbReference type="FunFam" id="1.20.5.170:FF:000075">
    <property type="entry name" value="BZIP transcription factor (MetR)"/>
    <property type="match status" value="1"/>
</dbReference>
<keyword evidence="4" id="KW-0804">Transcription</keyword>
<dbReference type="Gene3D" id="1.20.5.170">
    <property type="match status" value="1"/>
</dbReference>
<dbReference type="EMBL" id="JQGA01001201">
    <property type="protein sequence ID" value="KGO68417.1"/>
    <property type="molecule type" value="Genomic_DNA"/>
</dbReference>
<dbReference type="SMART" id="SM00338">
    <property type="entry name" value="BRLZ"/>
    <property type="match status" value="1"/>
</dbReference>
<evidence type="ECO:0000313" key="9">
    <source>
        <dbReference type="Proteomes" id="UP000030104"/>
    </source>
</evidence>
<dbReference type="InterPro" id="IPR004827">
    <property type="entry name" value="bZIP"/>
</dbReference>
<name>A0A0A2KKS4_PENIT</name>
<evidence type="ECO:0000256" key="1">
    <source>
        <dbReference type="ARBA" id="ARBA00004123"/>
    </source>
</evidence>
<keyword evidence="9" id="KW-1185">Reference proteome</keyword>
<dbReference type="GO" id="GO:0000977">
    <property type="term" value="F:RNA polymerase II transcription regulatory region sequence-specific DNA binding"/>
    <property type="evidence" value="ECO:0007669"/>
    <property type="project" value="TreeGrafter"/>
</dbReference>
<reference evidence="8 9" key="1">
    <citation type="journal article" date="2015" name="Mol. Plant Microbe Interact.">
        <title>Genome, transcriptome, and functional analyses of Penicillium expansum provide new insights into secondary metabolism and pathogenicity.</title>
        <authorList>
            <person name="Ballester A.R."/>
            <person name="Marcet-Houben M."/>
            <person name="Levin E."/>
            <person name="Sela N."/>
            <person name="Selma-Lazaro C."/>
            <person name="Carmona L."/>
            <person name="Wisniewski M."/>
            <person name="Droby S."/>
            <person name="Gonzalez-Candelas L."/>
            <person name="Gabaldon T."/>
        </authorList>
    </citation>
    <scope>NUCLEOTIDE SEQUENCE [LARGE SCALE GENOMIC DNA]</scope>
    <source>
        <strain evidence="8 9">PHI-1</strain>
    </source>
</reference>
<dbReference type="GO" id="GO:0005634">
    <property type="term" value="C:nucleus"/>
    <property type="evidence" value="ECO:0007669"/>
    <property type="project" value="UniProtKB-SubCell"/>
</dbReference>
<proteinExistence type="predicted"/>
<dbReference type="OMA" id="EFDKFTD"/>
<organism evidence="8 9">
    <name type="scientific">Penicillium italicum</name>
    <name type="common">Blue mold</name>
    <dbReference type="NCBI Taxonomy" id="40296"/>
    <lineage>
        <taxon>Eukaryota</taxon>
        <taxon>Fungi</taxon>
        <taxon>Dikarya</taxon>
        <taxon>Ascomycota</taxon>
        <taxon>Pezizomycotina</taxon>
        <taxon>Eurotiomycetes</taxon>
        <taxon>Eurotiomycetidae</taxon>
        <taxon>Eurotiales</taxon>
        <taxon>Aspergillaceae</taxon>
        <taxon>Penicillium</taxon>
    </lineage>
</organism>
<dbReference type="InterPro" id="IPR046347">
    <property type="entry name" value="bZIP_sf"/>
</dbReference>
<dbReference type="AlphaFoldDB" id="A0A0A2KKS4"/>
<evidence type="ECO:0000313" key="8">
    <source>
        <dbReference type="EMBL" id="KGO68417.1"/>
    </source>
</evidence>
<dbReference type="SUPFAM" id="SSF57959">
    <property type="entry name" value="Leucine zipper domain"/>
    <property type="match status" value="1"/>
</dbReference>
<dbReference type="Proteomes" id="UP000030104">
    <property type="component" value="Unassembled WGS sequence"/>
</dbReference>
<evidence type="ECO:0000256" key="6">
    <source>
        <dbReference type="SAM" id="MobiDB-lite"/>
    </source>
</evidence>
<keyword evidence="3" id="KW-0238">DNA-binding</keyword>
<comment type="subcellular location">
    <subcellularLocation>
        <location evidence="1">Nucleus</location>
    </subcellularLocation>
</comment>
<dbReference type="Pfam" id="PF07716">
    <property type="entry name" value="bZIP_2"/>
    <property type="match status" value="1"/>
</dbReference>
<sequence length="288" mass="32026">MANYNGRRMPNFSQYLDDLNAIPSPYDQAQQQQQQQTTLNDEDLALFTNTEFFEFDKFTDFGGLPPFSPEDEKHEVVSDQSAQDLKFLDFLNAEGLNGMTDYQPDLTGSNVHVPMHNAHFSGLPSVPTGPVAVNQAPIQPAPINTALKVARAQSVSMSPSTPVTGTKRKNSANSTQESAEEASRQMAEEDKRRRNTAASARFRVKKKQREAALEQTVKETTDKNEILEARVSQLELENHWLRGLIMEKNGADEQSEQDISDMFKKFVASQKADGSSISDLKRGVGTLV</sequence>
<dbReference type="PROSITE" id="PS00036">
    <property type="entry name" value="BZIP_BASIC"/>
    <property type="match status" value="1"/>
</dbReference>
<protein>
    <recommendedName>
        <fullName evidence="7">BZIP domain-containing protein</fullName>
    </recommendedName>
</protein>
<evidence type="ECO:0000256" key="5">
    <source>
        <dbReference type="ARBA" id="ARBA00023242"/>
    </source>
</evidence>
<accession>A0A0A2KKS4</accession>
<dbReference type="PANTHER" id="PTHR13044">
    <property type="entry name" value="ACTIVATING TRANSCRIPTION FACTOR ATF 4/5"/>
    <property type="match status" value="1"/>
</dbReference>
<dbReference type="OrthoDB" id="1939598at2759"/>
<gene>
    <name evidence="8" type="ORF">PITC_070420</name>
</gene>
<feature type="compositionally biased region" description="Basic and acidic residues" evidence="6">
    <location>
        <begin position="181"/>
        <end position="192"/>
    </location>
</feature>
<feature type="domain" description="BZIP" evidence="7">
    <location>
        <begin position="185"/>
        <end position="248"/>
    </location>
</feature>
<dbReference type="STRING" id="40296.A0A0A2KKS4"/>
<dbReference type="CDD" id="cd14705">
    <property type="entry name" value="bZIP_Zip1"/>
    <property type="match status" value="1"/>
</dbReference>
<dbReference type="HOGENOM" id="CLU_056562_0_0_1"/>
<dbReference type="PhylomeDB" id="A0A0A2KKS4"/>
<feature type="region of interest" description="Disordered" evidence="6">
    <location>
        <begin position="152"/>
        <end position="207"/>
    </location>
</feature>
<dbReference type="PANTHER" id="PTHR13044:SF14">
    <property type="entry name" value="CRYPTOCEPHAL, ISOFORM A"/>
    <property type="match status" value="1"/>
</dbReference>
<dbReference type="GO" id="GO:0001228">
    <property type="term" value="F:DNA-binding transcription activator activity, RNA polymerase II-specific"/>
    <property type="evidence" value="ECO:0007669"/>
    <property type="project" value="TreeGrafter"/>
</dbReference>
<dbReference type="PROSITE" id="PS50217">
    <property type="entry name" value="BZIP"/>
    <property type="match status" value="1"/>
</dbReference>
<evidence type="ECO:0000256" key="2">
    <source>
        <dbReference type="ARBA" id="ARBA00023015"/>
    </source>
</evidence>
<keyword evidence="2" id="KW-0805">Transcription regulation</keyword>
<evidence type="ECO:0000256" key="3">
    <source>
        <dbReference type="ARBA" id="ARBA00023125"/>
    </source>
</evidence>
<comment type="caution">
    <text evidence="8">The sequence shown here is derived from an EMBL/GenBank/DDBJ whole genome shotgun (WGS) entry which is preliminary data.</text>
</comment>
<evidence type="ECO:0000259" key="7">
    <source>
        <dbReference type="PROSITE" id="PS50217"/>
    </source>
</evidence>
<feature type="compositionally biased region" description="Polar residues" evidence="6">
    <location>
        <begin position="153"/>
        <end position="164"/>
    </location>
</feature>
<keyword evidence="5" id="KW-0539">Nucleus</keyword>
<evidence type="ECO:0000256" key="4">
    <source>
        <dbReference type="ARBA" id="ARBA00023163"/>
    </source>
</evidence>